<protein>
    <submittedName>
        <fullName evidence="1">Uncharacterized protein</fullName>
    </submittedName>
</protein>
<reference evidence="2" key="1">
    <citation type="submission" date="2016-10" db="EMBL/GenBank/DDBJ databases">
        <authorList>
            <person name="Varghese N."/>
            <person name="Submissions S."/>
        </authorList>
    </citation>
    <scope>NUCLEOTIDE SEQUENCE [LARGE SCALE GENOMIC DNA]</scope>
    <source>
        <strain evidence="2">DSM 24536</strain>
    </source>
</reference>
<evidence type="ECO:0000313" key="2">
    <source>
        <dbReference type="Proteomes" id="UP000199226"/>
    </source>
</evidence>
<gene>
    <name evidence="1" type="ORF">SAMN05421813_12941</name>
</gene>
<keyword evidence="2" id="KW-1185">Reference proteome</keyword>
<evidence type="ECO:0000313" key="1">
    <source>
        <dbReference type="EMBL" id="SDM93572.1"/>
    </source>
</evidence>
<dbReference type="Proteomes" id="UP000199226">
    <property type="component" value="Unassembled WGS sequence"/>
</dbReference>
<dbReference type="EMBL" id="FNHH01000029">
    <property type="protein sequence ID" value="SDM93572.1"/>
    <property type="molecule type" value="Genomic_DNA"/>
</dbReference>
<accession>A0A1G9X9V7</accession>
<name>A0A1G9X9V7_9SPHI</name>
<dbReference type="AlphaFoldDB" id="A0A1G9X9V7"/>
<sequence>MIFKFFEMGKTKYAGYYWKIYSNHNLHIRKKNIRTISVCEQIRSGLYFFPTAILYNESPMITKNTNPMI</sequence>
<organism evidence="1 2">
    <name type="scientific">Daejeonella rubra</name>
    <dbReference type="NCBI Taxonomy" id="990371"/>
    <lineage>
        <taxon>Bacteria</taxon>
        <taxon>Pseudomonadati</taxon>
        <taxon>Bacteroidota</taxon>
        <taxon>Sphingobacteriia</taxon>
        <taxon>Sphingobacteriales</taxon>
        <taxon>Sphingobacteriaceae</taxon>
        <taxon>Daejeonella</taxon>
    </lineage>
</organism>
<proteinExistence type="predicted"/>